<keyword evidence="2" id="KW-0378">Hydrolase</keyword>
<evidence type="ECO:0000256" key="2">
    <source>
        <dbReference type="ARBA" id="ARBA00022801"/>
    </source>
</evidence>
<dbReference type="VEuPathDB" id="FungiDB:BTJ68_14996"/>
<dbReference type="Pfam" id="PF01156">
    <property type="entry name" value="IU_nuc_hydro"/>
    <property type="match status" value="1"/>
</dbReference>
<sequence length="387" mass="41694">MSFLARSFTALAAMNTVVSAVASPVSMTNGSSTNATAYRPKVILDNDWETTGFISYLQALSAGWEVLGLASDTANSWALQTGLHALATLEAGNLSCIPVYLGSDYPLINTPKLFRAWEDVHGVLPWEGAFAPMNLTAEEAGSDPTSGDPKRISRAAFYEGFPNVTAQDISAAEFMVQSVRKYPGEVSIYSAGALTNVALAIRMDPSFASNAKELVIMGGYIDLNLLQTTGSVLLADLQSDINLIIDPEASKIAVKADFPNITFAGNVANQVMATQSFLEELHEVKNAYSELAYTRYNTDFPLWDETAAALMVDPSLALNTTSFYVDVDTAYGSPSYGNIHAYQEALAPTAQELRKVNYVLEIDGEGLKAQIKKAVQQPPTCADLPWI</sequence>
<evidence type="ECO:0000256" key="3">
    <source>
        <dbReference type="ARBA" id="ARBA00023295"/>
    </source>
</evidence>
<organism evidence="6 7">
    <name type="scientific">Hortaea werneckii EXF-2000</name>
    <dbReference type="NCBI Taxonomy" id="1157616"/>
    <lineage>
        <taxon>Eukaryota</taxon>
        <taxon>Fungi</taxon>
        <taxon>Dikarya</taxon>
        <taxon>Ascomycota</taxon>
        <taxon>Pezizomycotina</taxon>
        <taxon>Dothideomycetes</taxon>
        <taxon>Dothideomycetidae</taxon>
        <taxon>Mycosphaerellales</taxon>
        <taxon>Teratosphaeriaceae</taxon>
        <taxon>Hortaea</taxon>
    </lineage>
</organism>
<gene>
    <name evidence="6" type="ORF">BTJ68_14996</name>
</gene>
<dbReference type="InterPro" id="IPR001910">
    <property type="entry name" value="Inosine/uridine_hydrolase_dom"/>
</dbReference>
<evidence type="ECO:0000259" key="5">
    <source>
        <dbReference type="Pfam" id="PF01156"/>
    </source>
</evidence>
<evidence type="ECO:0000256" key="1">
    <source>
        <dbReference type="ARBA" id="ARBA00009176"/>
    </source>
</evidence>
<dbReference type="GO" id="GO:0006152">
    <property type="term" value="P:purine nucleoside catabolic process"/>
    <property type="evidence" value="ECO:0007669"/>
    <property type="project" value="TreeGrafter"/>
</dbReference>
<evidence type="ECO:0000313" key="6">
    <source>
        <dbReference type="EMBL" id="OTA22138.1"/>
    </source>
</evidence>
<proteinExistence type="inferred from homology"/>
<name>A0A1Z5SN30_HORWE</name>
<dbReference type="EMBL" id="MUNK01000399">
    <property type="protein sequence ID" value="OTA22138.1"/>
    <property type="molecule type" value="Genomic_DNA"/>
</dbReference>
<evidence type="ECO:0000256" key="4">
    <source>
        <dbReference type="SAM" id="SignalP"/>
    </source>
</evidence>
<feature type="domain" description="Inosine/uridine-preferring nucleoside hydrolase" evidence="5">
    <location>
        <begin position="42"/>
        <end position="367"/>
    </location>
</feature>
<evidence type="ECO:0000313" key="7">
    <source>
        <dbReference type="Proteomes" id="UP000194280"/>
    </source>
</evidence>
<dbReference type="AlphaFoldDB" id="A0A1Z5SN30"/>
<dbReference type="PANTHER" id="PTHR12304:SF25">
    <property type="entry name" value="INOSINE_URIDINE-PREFERRING NUCLEOSIDE HYDROLASE DOMAIN-CONTAINING PROTEIN"/>
    <property type="match status" value="1"/>
</dbReference>
<dbReference type="InParanoid" id="A0A1Z5SN30"/>
<dbReference type="PANTHER" id="PTHR12304">
    <property type="entry name" value="INOSINE-URIDINE PREFERRING NUCLEOSIDE HYDROLASE"/>
    <property type="match status" value="1"/>
</dbReference>
<dbReference type="STRING" id="1157616.A0A1Z5SN30"/>
<feature type="chain" id="PRO_5012170608" description="Inosine/uridine-preferring nucleoside hydrolase domain-containing protein" evidence="4">
    <location>
        <begin position="21"/>
        <end position="387"/>
    </location>
</feature>
<dbReference type="Proteomes" id="UP000194280">
    <property type="component" value="Unassembled WGS sequence"/>
</dbReference>
<keyword evidence="3" id="KW-0326">Glycosidase</keyword>
<comment type="caution">
    <text evidence="6">The sequence shown here is derived from an EMBL/GenBank/DDBJ whole genome shotgun (WGS) entry which is preliminary data.</text>
</comment>
<dbReference type="GO" id="GO:0005829">
    <property type="term" value="C:cytosol"/>
    <property type="evidence" value="ECO:0007669"/>
    <property type="project" value="TreeGrafter"/>
</dbReference>
<dbReference type="SUPFAM" id="SSF53590">
    <property type="entry name" value="Nucleoside hydrolase"/>
    <property type="match status" value="1"/>
</dbReference>
<comment type="similarity">
    <text evidence="1">Belongs to the IUNH family.</text>
</comment>
<dbReference type="OrthoDB" id="432381at2759"/>
<keyword evidence="4" id="KW-0732">Signal</keyword>
<dbReference type="InterPro" id="IPR023186">
    <property type="entry name" value="IUNH"/>
</dbReference>
<keyword evidence="7" id="KW-1185">Reference proteome</keyword>
<protein>
    <recommendedName>
        <fullName evidence="5">Inosine/uridine-preferring nucleoside hydrolase domain-containing protein</fullName>
    </recommendedName>
</protein>
<reference evidence="6 7" key="1">
    <citation type="submission" date="2017-01" db="EMBL/GenBank/DDBJ databases">
        <title>The recent genome duplication of the halophilic yeast Hortaea werneckii: insights from long-read sequencing.</title>
        <authorList>
            <person name="Sinha S."/>
            <person name="Flibotte S."/>
            <person name="Neira M."/>
            <person name="Lenassi M."/>
            <person name="Gostincar C."/>
            <person name="Stajich J.E."/>
            <person name="Nislow C.E."/>
        </authorList>
    </citation>
    <scope>NUCLEOTIDE SEQUENCE [LARGE SCALE GENOMIC DNA]</scope>
    <source>
        <strain evidence="6 7">EXF-2000</strain>
    </source>
</reference>
<accession>A0A1Z5SN30</accession>
<feature type="signal peptide" evidence="4">
    <location>
        <begin position="1"/>
        <end position="20"/>
    </location>
</feature>
<dbReference type="Gene3D" id="3.90.245.10">
    <property type="entry name" value="Ribonucleoside hydrolase-like"/>
    <property type="match status" value="1"/>
</dbReference>
<dbReference type="GO" id="GO:0008477">
    <property type="term" value="F:purine nucleosidase activity"/>
    <property type="evidence" value="ECO:0007669"/>
    <property type="project" value="TreeGrafter"/>
</dbReference>
<dbReference type="InterPro" id="IPR036452">
    <property type="entry name" value="Ribo_hydro-like"/>
</dbReference>